<dbReference type="EMBL" id="CP137312">
    <property type="protein sequence ID" value="WQF87176.1"/>
    <property type="molecule type" value="Genomic_DNA"/>
</dbReference>
<organism evidence="1 2">
    <name type="scientific">Colletotrichum destructivum</name>
    <dbReference type="NCBI Taxonomy" id="34406"/>
    <lineage>
        <taxon>Eukaryota</taxon>
        <taxon>Fungi</taxon>
        <taxon>Dikarya</taxon>
        <taxon>Ascomycota</taxon>
        <taxon>Pezizomycotina</taxon>
        <taxon>Sordariomycetes</taxon>
        <taxon>Hypocreomycetidae</taxon>
        <taxon>Glomerellales</taxon>
        <taxon>Glomerellaceae</taxon>
        <taxon>Colletotrichum</taxon>
        <taxon>Colletotrichum destructivum species complex</taxon>
    </lineage>
</organism>
<dbReference type="Proteomes" id="UP001322277">
    <property type="component" value="Chromosome 8"/>
</dbReference>
<sequence>MSLLPLPPFLTQKHASNGTCSFKNGATSTYTGNDRYRLPLLITKQFHIPSWRSPFVPRRVGCNKTQTPR</sequence>
<accession>A0AAX4IVE4</accession>
<gene>
    <name evidence="1" type="ORF">CDEST_12190</name>
</gene>
<protein>
    <submittedName>
        <fullName evidence="1">Uncharacterized protein</fullName>
    </submittedName>
</protein>
<name>A0AAX4IVE4_9PEZI</name>
<dbReference type="AlphaFoldDB" id="A0AAX4IVE4"/>
<proteinExistence type="predicted"/>
<dbReference type="RefSeq" id="XP_062784397.1">
    <property type="nucleotide sequence ID" value="XM_062928346.1"/>
</dbReference>
<evidence type="ECO:0000313" key="2">
    <source>
        <dbReference type="Proteomes" id="UP001322277"/>
    </source>
</evidence>
<keyword evidence="2" id="KW-1185">Reference proteome</keyword>
<evidence type="ECO:0000313" key="1">
    <source>
        <dbReference type="EMBL" id="WQF87176.1"/>
    </source>
</evidence>
<dbReference type="GeneID" id="87948690"/>
<reference evidence="2" key="1">
    <citation type="journal article" date="2023" name="bioRxiv">
        <title>Complete genome of the Medicago anthracnose fungus, Colletotrichum destructivum, reveals a mini-chromosome-like region within a core chromosome.</title>
        <authorList>
            <person name="Lapalu N."/>
            <person name="Simon A."/>
            <person name="Lu A."/>
            <person name="Plaumann P.-L."/>
            <person name="Amselem J."/>
            <person name="Pigne S."/>
            <person name="Auger A."/>
            <person name="Koch C."/>
            <person name="Dallery J.-F."/>
            <person name="O'Connell R.J."/>
        </authorList>
    </citation>
    <scope>NUCLEOTIDE SEQUENCE [LARGE SCALE GENOMIC DNA]</scope>
    <source>
        <strain evidence="2">CBS 520.97</strain>
    </source>
</reference>
<dbReference type="KEGG" id="cdet:87948690"/>